<feature type="domain" description="N-acetyltransferase" evidence="1">
    <location>
        <begin position="3"/>
        <end position="166"/>
    </location>
</feature>
<dbReference type="Gene3D" id="3.40.630.30">
    <property type="match status" value="1"/>
</dbReference>
<dbReference type="RefSeq" id="WP_106589457.1">
    <property type="nucleotide sequence ID" value="NZ_PYAV01000012.1"/>
</dbReference>
<name>A0A2P8H9R9_9BACI</name>
<organism evidence="2 3">
    <name type="scientific">Salsuginibacillus halophilus</name>
    <dbReference type="NCBI Taxonomy" id="517424"/>
    <lineage>
        <taxon>Bacteria</taxon>
        <taxon>Bacillati</taxon>
        <taxon>Bacillota</taxon>
        <taxon>Bacilli</taxon>
        <taxon>Bacillales</taxon>
        <taxon>Bacillaceae</taxon>
        <taxon>Salsuginibacillus</taxon>
    </lineage>
</organism>
<dbReference type="InterPro" id="IPR000182">
    <property type="entry name" value="GNAT_dom"/>
</dbReference>
<dbReference type="PROSITE" id="PS51186">
    <property type="entry name" value="GNAT"/>
    <property type="match status" value="1"/>
</dbReference>
<reference evidence="2 3" key="1">
    <citation type="submission" date="2018-03" db="EMBL/GenBank/DDBJ databases">
        <title>Genomic Encyclopedia of Type Strains, Phase III (KMG-III): the genomes of soil and plant-associated and newly described type strains.</title>
        <authorList>
            <person name="Whitman W."/>
        </authorList>
    </citation>
    <scope>NUCLEOTIDE SEQUENCE [LARGE SCALE GENOMIC DNA]</scope>
    <source>
        <strain evidence="2 3">CGMCC 1.07653</strain>
    </source>
</reference>
<dbReference type="AlphaFoldDB" id="A0A2P8H9R9"/>
<dbReference type="GO" id="GO:0016747">
    <property type="term" value="F:acyltransferase activity, transferring groups other than amino-acyl groups"/>
    <property type="evidence" value="ECO:0007669"/>
    <property type="project" value="InterPro"/>
</dbReference>
<accession>A0A2P8H9R9</accession>
<dbReference type="EMBL" id="PYAV01000012">
    <property type="protein sequence ID" value="PSL42919.1"/>
    <property type="molecule type" value="Genomic_DNA"/>
</dbReference>
<dbReference type="InterPro" id="IPR016181">
    <property type="entry name" value="Acyl_CoA_acyltransferase"/>
</dbReference>
<keyword evidence="2" id="KW-0808">Transferase</keyword>
<protein>
    <submittedName>
        <fullName evidence="2">RimJ/RimL family protein N-acetyltransferase</fullName>
    </submittedName>
</protein>
<dbReference type="PANTHER" id="PTHR43415:SF5">
    <property type="entry name" value="ACETYLTRANSFERASE"/>
    <property type="match status" value="1"/>
</dbReference>
<sequence length="186" mass="21711">MNLTFVEFEEKHFETLMSWVTSEAFMMQWSGTTFSYPLTKEQLRTYQADREARIYMVYDIETNAPVGHIALSQISETHERARIGKVLVGEPAMRGRGVGRMMIEHMLNEAFQELGLHRVSLGVLGWNEAALNAYEHMGFHSEGFRRDVVKFNGERYGAWEMSMLRPEWEEMNNERNGSDRKTLKSY</sequence>
<evidence type="ECO:0000313" key="2">
    <source>
        <dbReference type="EMBL" id="PSL42919.1"/>
    </source>
</evidence>
<evidence type="ECO:0000313" key="3">
    <source>
        <dbReference type="Proteomes" id="UP000242310"/>
    </source>
</evidence>
<dbReference type="SUPFAM" id="SSF55729">
    <property type="entry name" value="Acyl-CoA N-acyltransferases (Nat)"/>
    <property type="match status" value="1"/>
</dbReference>
<keyword evidence="3" id="KW-1185">Reference proteome</keyword>
<evidence type="ECO:0000259" key="1">
    <source>
        <dbReference type="PROSITE" id="PS51186"/>
    </source>
</evidence>
<proteinExistence type="predicted"/>
<comment type="caution">
    <text evidence="2">The sequence shown here is derived from an EMBL/GenBank/DDBJ whole genome shotgun (WGS) entry which is preliminary data.</text>
</comment>
<dbReference type="Proteomes" id="UP000242310">
    <property type="component" value="Unassembled WGS sequence"/>
</dbReference>
<dbReference type="CDD" id="cd04301">
    <property type="entry name" value="NAT_SF"/>
    <property type="match status" value="1"/>
</dbReference>
<gene>
    <name evidence="2" type="ORF">B0H94_1122</name>
</gene>
<dbReference type="OrthoDB" id="9795206at2"/>
<dbReference type="PANTHER" id="PTHR43415">
    <property type="entry name" value="SPERMIDINE N(1)-ACETYLTRANSFERASE"/>
    <property type="match status" value="1"/>
</dbReference>
<dbReference type="Pfam" id="PF00583">
    <property type="entry name" value="Acetyltransf_1"/>
    <property type="match status" value="1"/>
</dbReference>